<keyword evidence="2" id="KW-0472">Membrane</keyword>
<feature type="transmembrane region" description="Helical" evidence="2">
    <location>
        <begin position="35"/>
        <end position="55"/>
    </location>
</feature>
<keyword evidence="2" id="KW-1133">Transmembrane helix</keyword>
<accession>A0AAD8FJY0</accession>
<dbReference type="EMBL" id="JASAOG010000008">
    <property type="protein sequence ID" value="KAK0067100.1"/>
    <property type="molecule type" value="Genomic_DNA"/>
</dbReference>
<keyword evidence="2" id="KW-0812">Transmembrane</keyword>
<gene>
    <name evidence="3" type="ORF">Bpfe_003198</name>
</gene>
<proteinExistence type="predicted"/>
<dbReference type="Proteomes" id="UP001233172">
    <property type="component" value="Unassembled WGS sequence"/>
</dbReference>
<evidence type="ECO:0000256" key="1">
    <source>
        <dbReference type="SAM" id="MobiDB-lite"/>
    </source>
</evidence>
<reference evidence="3" key="2">
    <citation type="submission" date="2023-04" db="EMBL/GenBank/DDBJ databases">
        <authorList>
            <person name="Bu L."/>
            <person name="Lu L."/>
            <person name="Laidemitt M.R."/>
            <person name="Zhang S.M."/>
            <person name="Mutuku M."/>
            <person name="Mkoji G."/>
            <person name="Steinauer M."/>
            <person name="Loker E.S."/>
        </authorList>
    </citation>
    <scope>NUCLEOTIDE SEQUENCE</scope>
    <source>
        <strain evidence="3">KasaAsao</strain>
        <tissue evidence="3">Whole Snail</tissue>
    </source>
</reference>
<sequence length="275" mass="30867">MDSSFPINRNPLNVSVGIYPDMRSNKVALFTGIPWLLPVMVAVAMVIFLVISFALHHKRFLLKKKKCCQYYMVHYHRVAIPSPPTPELVPEEENLPRQSSCDKIEETKSPIPERDKRADSPRTISDRLRRCYSLSPRHLKAKASGSPSKTRKGTFPVGIVSDSDNVRLSEERLGTACDKGNRCLHPDHVSCLRVTTGQNLSRHKKRAVVVTTVNGVLARAKLIVPELDPEHAHTVEAAAAGSNKRSYNQDMSDLPFSEDCDLHFIDDFDFDSFTS</sequence>
<protein>
    <submittedName>
        <fullName evidence="3">Uncharacterized protein</fullName>
    </submittedName>
</protein>
<evidence type="ECO:0000256" key="2">
    <source>
        <dbReference type="SAM" id="Phobius"/>
    </source>
</evidence>
<dbReference type="AlphaFoldDB" id="A0AAD8FJY0"/>
<name>A0AAD8FJY0_BIOPF</name>
<feature type="compositionally biased region" description="Basic and acidic residues" evidence="1">
    <location>
        <begin position="100"/>
        <end position="122"/>
    </location>
</feature>
<feature type="region of interest" description="Disordered" evidence="1">
    <location>
        <begin position="83"/>
        <end position="122"/>
    </location>
</feature>
<evidence type="ECO:0000313" key="4">
    <source>
        <dbReference type="Proteomes" id="UP001233172"/>
    </source>
</evidence>
<reference evidence="3" key="1">
    <citation type="journal article" date="2023" name="PLoS Negl. Trop. Dis.">
        <title>A genome sequence for Biomphalaria pfeifferi, the major vector snail for the human-infecting parasite Schistosoma mansoni.</title>
        <authorList>
            <person name="Bu L."/>
            <person name="Lu L."/>
            <person name="Laidemitt M.R."/>
            <person name="Zhang S.M."/>
            <person name="Mutuku M."/>
            <person name="Mkoji G."/>
            <person name="Steinauer M."/>
            <person name="Loker E.S."/>
        </authorList>
    </citation>
    <scope>NUCLEOTIDE SEQUENCE</scope>
    <source>
        <strain evidence="3">KasaAsao</strain>
    </source>
</reference>
<keyword evidence="4" id="KW-1185">Reference proteome</keyword>
<organism evidence="3 4">
    <name type="scientific">Biomphalaria pfeifferi</name>
    <name type="common">Bloodfluke planorb</name>
    <name type="synonym">Freshwater snail</name>
    <dbReference type="NCBI Taxonomy" id="112525"/>
    <lineage>
        <taxon>Eukaryota</taxon>
        <taxon>Metazoa</taxon>
        <taxon>Spiralia</taxon>
        <taxon>Lophotrochozoa</taxon>
        <taxon>Mollusca</taxon>
        <taxon>Gastropoda</taxon>
        <taxon>Heterobranchia</taxon>
        <taxon>Euthyneura</taxon>
        <taxon>Panpulmonata</taxon>
        <taxon>Hygrophila</taxon>
        <taxon>Lymnaeoidea</taxon>
        <taxon>Planorbidae</taxon>
        <taxon>Biomphalaria</taxon>
    </lineage>
</organism>
<comment type="caution">
    <text evidence="3">The sequence shown here is derived from an EMBL/GenBank/DDBJ whole genome shotgun (WGS) entry which is preliminary data.</text>
</comment>
<evidence type="ECO:0000313" key="3">
    <source>
        <dbReference type="EMBL" id="KAK0067100.1"/>
    </source>
</evidence>